<evidence type="ECO:0000256" key="1">
    <source>
        <dbReference type="SAM" id="SignalP"/>
    </source>
</evidence>
<sequence>MYRPLLTILAFALASPTLAQSYSARNDLTVAPLADGAFEVIEAQGAGARGLWCAAGDYARDQLNSPSSARLYVVVPRSDSQTAAGRKAVTFALTPQGTVPRPTVFVGFSTRNAGSTLSVAHAVTFCAGERAPGGL</sequence>
<dbReference type="RefSeq" id="WP_089421120.1">
    <property type="nucleotide sequence ID" value="NZ_CP022415.1"/>
</dbReference>
<name>A0A221K2U9_9RHOB</name>
<evidence type="ECO:0000313" key="3">
    <source>
        <dbReference type="Proteomes" id="UP000199754"/>
    </source>
</evidence>
<feature type="signal peptide" evidence="1">
    <location>
        <begin position="1"/>
        <end position="19"/>
    </location>
</feature>
<keyword evidence="3" id="KW-1185">Reference proteome</keyword>
<organism evidence="2 3">
    <name type="scientific">Pseudosulfitobacter pseudonitzschiae</name>
    <dbReference type="NCBI Taxonomy" id="1402135"/>
    <lineage>
        <taxon>Bacteria</taxon>
        <taxon>Pseudomonadati</taxon>
        <taxon>Pseudomonadota</taxon>
        <taxon>Alphaproteobacteria</taxon>
        <taxon>Rhodobacterales</taxon>
        <taxon>Roseobacteraceae</taxon>
        <taxon>Pseudosulfitobacter</taxon>
    </lineage>
</organism>
<dbReference type="AlphaFoldDB" id="A0A221K2U9"/>
<protein>
    <submittedName>
        <fullName evidence="2">Uncharacterized protein</fullName>
    </submittedName>
</protein>
<gene>
    <name evidence="2" type="ORF">SULPSESMR1_02527</name>
</gene>
<dbReference type="Proteomes" id="UP000199754">
    <property type="component" value="Chromosome"/>
</dbReference>
<dbReference type="OrthoDB" id="7862366at2"/>
<evidence type="ECO:0000313" key="2">
    <source>
        <dbReference type="EMBL" id="ASM73324.1"/>
    </source>
</evidence>
<dbReference type="KEGG" id="spse:SULPSESMR1_02527"/>
<accession>A0A221K2U9</accession>
<dbReference type="EMBL" id="CP022415">
    <property type="protein sequence ID" value="ASM73324.1"/>
    <property type="molecule type" value="Genomic_DNA"/>
</dbReference>
<keyword evidence="1" id="KW-0732">Signal</keyword>
<reference evidence="2 3" key="1">
    <citation type="submission" date="2017-07" db="EMBL/GenBank/DDBJ databases">
        <title>Genome Sequence of Sulfitobacter pseudonitzschiae Strain SMR1 Isolated from a culture of the Diatom Skeletonema marinoi.</title>
        <authorList>
            <person name="Topel M."/>
            <person name="Pinder M.I.M."/>
            <person name="Johansson O.N."/>
            <person name="Kourtchenko O."/>
            <person name="Godhe A."/>
            <person name="Clarke A.K."/>
        </authorList>
    </citation>
    <scope>NUCLEOTIDE SEQUENCE [LARGE SCALE GENOMIC DNA]</scope>
    <source>
        <strain evidence="2 3">SMR1</strain>
    </source>
</reference>
<feature type="chain" id="PRO_5013279276" evidence="1">
    <location>
        <begin position="20"/>
        <end position="135"/>
    </location>
</feature>
<proteinExistence type="predicted"/>